<accession>A0A0A9EE52</accession>
<dbReference type="EMBL" id="GBRH01201780">
    <property type="protein sequence ID" value="JAD96115.1"/>
    <property type="molecule type" value="Transcribed_RNA"/>
</dbReference>
<reference evidence="1" key="1">
    <citation type="submission" date="2014-09" db="EMBL/GenBank/DDBJ databases">
        <authorList>
            <person name="Magalhaes I.L.F."/>
            <person name="Oliveira U."/>
            <person name="Santos F.R."/>
            <person name="Vidigal T.H.D.A."/>
            <person name="Brescovit A.D."/>
            <person name="Santos A.J."/>
        </authorList>
    </citation>
    <scope>NUCLEOTIDE SEQUENCE</scope>
    <source>
        <tissue evidence="1">Shoot tissue taken approximately 20 cm above the soil surface</tissue>
    </source>
</reference>
<proteinExistence type="predicted"/>
<protein>
    <submittedName>
        <fullName evidence="1">Uncharacterized protein</fullName>
    </submittedName>
</protein>
<evidence type="ECO:0000313" key="1">
    <source>
        <dbReference type="EMBL" id="JAD96115.1"/>
    </source>
</evidence>
<dbReference type="AlphaFoldDB" id="A0A0A9EE52"/>
<reference evidence="1" key="2">
    <citation type="journal article" date="2015" name="Data Brief">
        <title>Shoot transcriptome of the giant reed, Arundo donax.</title>
        <authorList>
            <person name="Barrero R.A."/>
            <person name="Guerrero F.D."/>
            <person name="Moolhuijzen P."/>
            <person name="Goolsby J.A."/>
            <person name="Tidwell J."/>
            <person name="Bellgard S.E."/>
            <person name="Bellgard M.I."/>
        </authorList>
    </citation>
    <scope>NUCLEOTIDE SEQUENCE</scope>
    <source>
        <tissue evidence="1">Shoot tissue taken approximately 20 cm above the soil surface</tissue>
    </source>
</reference>
<name>A0A0A9EE52_ARUDO</name>
<sequence length="86" mass="10251">MLPSRLMQRRDLKVNLSTRRRELCMTLIVMKKILYLCPRTLFFVKNLLNFLRATPLWKEKSMSRKSARRLSCKSLRAPILRGITKN</sequence>
<organism evidence="1">
    <name type="scientific">Arundo donax</name>
    <name type="common">Giant reed</name>
    <name type="synonym">Donax arundinaceus</name>
    <dbReference type="NCBI Taxonomy" id="35708"/>
    <lineage>
        <taxon>Eukaryota</taxon>
        <taxon>Viridiplantae</taxon>
        <taxon>Streptophyta</taxon>
        <taxon>Embryophyta</taxon>
        <taxon>Tracheophyta</taxon>
        <taxon>Spermatophyta</taxon>
        <taxon>Magnoliopsida</taxon>
        <taxon>Liliopsida</taxon>
        <taxon>Poales</taxon>
        <taxon>Poaceae</taxon>
        <taxon>PACMAD clade</taxon>
        <taxon>Arundinoideae</taxon>
        <taxon>Arundineae</taxon>
        <taxon>Arundo</taxon>
    </lineage>
</organism>